<reference evidence="1 2" key="3">
    <citation type="journal article" date="2022" name="Microbiol. Spectr.">
        <title>Folding features and dynamics of 3D genome architecture in plant fungal pathogens.</title>
        <authorList>
            <person name="Xia C."/>
        </authorList>
    </citation>
    <scope>NUCLEOTIDE SEQUENCE [LARGE SCALE GENOMIC DNA]</scope>
    <source>
        <strain evidence="1 2">93-210</strain>
    </source>
</reference>
<evidence type="ECO:0000313" key="1">
    <source>
        <dbReference type="EMBL" id="KAI7936954.1"/>
    </source>
</evidence>
<dbReference type="Proteomes" id="UP001060170">
    <property type="component" value="Chromosome 17"/>
</dbReference>
<accession>A0ACC0DPX3</accession>
<sequence length="944" mass="103989">MANFMRVMFSPSNSRQSSALSPESDIILSPRQRQITSETSSCPSDNEIISLYGKYRNSGYSINENFEQDQQQDDSENSRQYSFTQGDDANGLPLGRTSTVIDELTWMLGEAIDSAQTTFGNPEEITSETQDQLSDVRSYSPLVNGLDRLSIDKGRNLHTPEGIRPGEHSAEDLSEPITASSLSDYSADESEDLQGAKDRRVYNLVDSTPSCAVDETLKHTYSAYDLDALTKSEDNSPSQDPSKITRAYNKEYTESVISTGVQSTSSEEVLSTSAIEDSHIQLLRRSPSHKRDHLVTSQKLQDLVLASKQDALRETRQSTSSSHPQPIVPVNPSTILDSDVSANVVTRSNSEKPPNIPAKHLVQEDQYLLPKLASPSGKQLMARSPVVKRASSDMSFLEQWQWLESQHPSSSPPKKKHSITTEPAKPSHIAPSINTREKCIQALDKHFTSASGSIDLSNKMAILSKRQLNLQLSCHRQNANKSTRATKQVGALFDRVPTITIRELKKLKGAADRCQIYENKLQEIYSQPTGLDVWIWLKTCGESQSSAAEGYKFTPTTDSGSNRPFYSQARKPGYSPLMNHHQLPLSSLPAHLQYQQSSNPQQVFSAPSGQIRETSMSSIASFPLRAGSSQKAIQIRRTSENQLVEIVHPDRSNAMIMNSLMEVNNLPYPSLYPHSAGQHLGVQQAPSESSSLSSPMSSKLSGGSRSILESSSKVVGGAGGRFFSQIKRHNSTKRRNQSASASSSPTKSNLIISAPMITGPLTGPRGPRPELGSSSKVGGNELKGLFTKTQDVMTIAPSRMSHDEQPCSPRTTSRGNHRMSFAYGTSTHRHPPTTAQKPTHQQYQVSSGYGGGEALGRRPSEPIDRSLNYHHYITSSSQQQQQNSHSILQPSTLDHPDSFIIDSKLDKLADILPQADRNLLRQILIDNHLDDVVTIGRYLELVKN</sequence>
<reference evidence="2" key="2">
    <citation type="journal article" date="2018" name="Mol. Plant Microbe Interact.">
        <title>Genome sequence resources for the wheat stripe rust pathogen (Puccinia striiformis f. sp. tritici) and the barley stripe rust pathogen (Puccinia striiformis f. sp. hordei).</title>
        <authorList>
            <person name="Xia C."/>
            <person name="Wang M."/>
            <person name="Yin C."/>
            <person name="Cornejo O.E."/>
            <person name="Hulbert S.H."/>
            <person name="Chen X."/>
        </authorList>
    </citation>
    <scope>NUCLEOTIDE SEQUENCE [LARGE SCALE GENOMIC DNA]</scope>
    <source>
        <strain evidence="2">93-210</strain>
    </source>
</reference>
<keyword evidence="2" id="KW-1185">Reference proteome</keyword>
<protein>
    <submittedName>
        <fullName evidence="1">Uncharacterized protein</fullName>
    </submittedName>
</protein>
<reference evidence="2" key="1">
    <citation type="journal article" date="2018" name="BMC Genomics">
        <title>Genomic insights into host adaptation between the wheat stripe rust pathogen (Puccinia striiformis f. sp. tritici) and the barley stripe rust pathogen (Puccinia striiformis f. sp. hordei).</title>
        <authorList>
            <person name="Xia C."/>
            <person name="Wang M."/>
            <person name="Yin C."/>
            <person name="Cornejo O.E."/>
            <person name="Hulbert S.H."/>
            <person name="Chen X."/>
        </authorList>
    </citation>
    <scope>NUCLEOTIDE SEQUENCE [LARGE SCALE GENOMIC DNA]</scope>
    <source>
        <strain evidence="2">93-210</strain>
    </source>
</reference>
<comment type="caution">
    <text evidence="1">The sequence shown here is derived from an EMBL/GenBank/DDBJ whole genome shotgun (WGS) entry which is preliminary data.</text>
</comment>
<gene>
    <name evidence="1" type="ORF">MJO28_015853</name>
</gene>
<evidence type="ECO:0000313" key="2">
    <source>
        <dbReference type="Proteomes" id="UP001060170"/>
    </source>
</evidence>
<proteinExistence type="predicted"/>
<name>A0ACC0DPX3_9BASI</name>
<dbReference type="EMBL" id="CM045881">
    <property type="protein sequence ID" value="KAI7936954.1"/>
    <property type="molecule type" value="Genomic_DNA"/>
</dbReference>
<organism evidence="1 2">
    <name type="scientific">Puccinia striiformis f. sp. tritici</name>
    <dbReference type="NCBI Taxonomy" id="168172"/>
    <lineage>
        <taxon>Eukaryota</taxon>
        <taxon>Fungi</taxon>
        <taxon>Dikarya</taxon>
        <taxon>Basidiomycota</taxon>
        <taxon>Pucciniomycotina</taxon>
        <taxon>Pucciniomycetes</taxon>
        <taxon>Pucciniales</taxon>
        <taxon>Pucciniaceae</taxon>
        <taxon>Puccinia</taxon>
    </lineage>
</organism>